<feature type="compositionally biased region" description="Polar residues" evidence="2">
    <location>
        <begin position="916"/>
        <end position="926"/>
    </location>
</feature>
<feature type="region of interest" description="Disordered" evidence="2">
    <location>
        <begin position="872"/>
        <end position="938"/>
    </location>
</feature>
<feature type="compositionally biased region" description="Polar residues" evidence="2">
    <location>
        <begin position="2289"/>
        <end position="2302"/>
    </location>
</feature>
<feature type="region of interest" description="Disordered" evidence="2">
    <location>
        <begin position="2436"/>
        <end position="2466"/>
    </location>
</feature>
<feature type="region of interest" description="Disordered" evidence="2">
    <location>
        <begin position="147"/>
        <end position="206"/>
    </location>
</feature>
<protein>
    <submittedName>
        <fullName evidence="4">Uncharacterized protein</fullName>
    </submittedName>
</protein>
<feature type="region of interest" description="Disordered" evidence="2">
    <location>
        <begin position="224"/>
        <end position="275"/>
    </location>
</feature>
<dbReference type="Proteomes" id="UP000008333">
    <property type="component" value="Unassembled WGS sequence"/>
</dbReference>
<feature type="compositionally biased region" description="Basic and acidic residues" evidence="2">
    <location>
        <begin position="233"/>
        <end position="245"/>
    </location>
</feature>
<feature type="compositionally biased region" description="Basic and acidic residues" evidence="2">
    <location>
        <begin position="252"/>
        <end position="261"/>
    </location>
</feature>
<feature type="compositionally biased region" description="Basic and acidic residues" evidence="2">
    <location>
        <begin position="1540"/>
        <end position="1574"/>
    </location>
</feature>
<feature type="compositionally biased region" description="Basic and acidic residues" evidence="2">
    <location>
        <begin position="11"/>
        <end position="20"/>
    </location>
</feature>
<evidence type="ECO:0000256" key="2">
    <source>
        <dbReference type="SAM" id="MobiDB-lite"/>
    </source>
</evidence>
<feature type="region of interest" description="Disordered" evidence="2">
    <location>
        <begin position="2286"/>
        <end position="2315"/>
    </location>
</feature>
<feature type="compositionally biased region" description="Acidic residues" evidence="2">
    <location>
        <begin position="2721"/>
        <end position="2733"/>
    </location>
</feature>
<dbReference type="KEGG" id="pvx:PVX_117240"/>
<dbReference type="FunCoup" id="A5K3B1">
    <property type="interactions" value="315"/>
</dbReference>
<dbReference type="RefSeq" id="XP_001615742.1">
    <property type="nucleotide sequence ID" value="XM_001615692.1"/>
</dbReference>
<name>A5K3B1_PLAVS</name>
<dbReference type="STRING" id="126793.A5K3B1"/>
<feature type="transmembrane region" description="Helical" evidence="3">
    <location>
        <begin position="2810"/>
        <end position="2836"/>
    </location>
</feature>
<reference evidence="4 5" key="1">
    <citation type="journal article" date="2008" name="Nature">
        <title>Comparative genomics of the neglected human malaria parasite Plasmodium vivax.</title>
        <authorList>
            <person name="Carlton J.M."/>
            <person name="Adams J.H."/>
            <person name="Silva J.C."/>
            <person name="Bidwell S.L."/>
            <person name="Lorenzi H."/>
            <person name="Caler E."/>
            <person name="Crabtree J."/>
            <person name="Angiuoli S.V."/>
            <person name="Merino E.F."/>
            <person name="Amedeo P."/>
            <person name="Cheng Q."/>
            <person name="Coulson R.M."/>
            <person name="Crabb B.S."/>
            <person name="Del Portillo H.A."/>
            <person name="Essien K."/>
            <person name="Feldblyum T.V."/>
            <person name="Fernandez-Becerra C."/>
            <person name="Gilson P.R."/>
            <person name="Gueye A.H."/>
            <person name="Guo X."/>
            <person name="Kang'a S."/>
            <person name="Kooij T.W."/>
            <person name="Korsinczky M."/>
            <person name="Meyer E.V."/>
            <person name="Nene V."/>
            <person name="Paulsen I."/>
            <person name="White O."/>
            <person name="Ralph S.A."/>
            <person name="Ren Q."/>
            <person name="Sargeant T.J."/>
            <person name="Salzberg S.L."/>
            <person name="Stoeckert C.J."/>
            <person name="Sullivan S.A."/>
            <person name="Yamamoto M.M."/>
            <person name="Hoffman S.L."/>
            <person name="Wortman J.R."/>
            <person name="Gardner M.J."/>
            <person name="Galinski M.R."/>
            <person name="Barnwell J.W."/>
            <person name="Fraser-Liggett C.M."/>
        </authorList>
    </citation>
    <scope>NUCLEOTIDE SEQUENCE [LARGE SCALE GENOMIC DNA]</scope>
    <source>
        <strain evidence="4 5">Salvador I</strain>
    </source>
</reference>
<feature type="region of interest" description="Disordered" evidence="2">
    <location>
        <begin position="2716"/>
        <end position="2742"/>
    </location>
</feature>
<dbReference type="OMA" id="YIYAIID"/>
<sequence>MEIKKSKRSRASTEGKELNRRTQPNNHHKQESAKRLIHCNDSEDKKNTDSNSNILSNTYDNIYDELSSNYEDSACKSNDDLTEFYLYKEINNHKYNNNLYDFYLSKFNSNLEEKDKLNESNELIQLNQLNQLNESNLSLINKIPRVKKKHNCGGKNDEEKTERGREPNGNERTAGEERPGREEPLGEGSTYRNTKHNHADPFEKENEEKLAELRKKYRHIMLYSSEEPLNGDPAKERSTEQADQMKKKKRKDQREEQRENQWEDQNVAPNAEPNDEKENLYNIYFNTLINKCDYTISCYMYKKTNATHIYRKKILVLKKHYLILNKFKQNINNIYKGMHRDVYDISHSRYGNIYKSSNNIYKFSVYAKRLSRTDGSSTSDNSNFFSLKKKKKKKKNNYKISNDGYHFNNEHIRLANHNVNVIIELINLMKMISIYGSIKKYMKILFFKYTKNVFLKNYELYYSSPKYLNVLKKIYKSIHASAYNYIYVNILKIRNLEQIKYNYIYAIIDVDNFLYHYKYEYNRDMFIPLFTDRQNKVIFYFYTDLDLYLGHFTLHNYEIEKHIDFDLYKKAELSSMQIQTDFFLTKNTKYRNTSMYSSTSSNRTEKLFSSFCNKTNDQVSNGLSLLNQKNIFFDKNYFFVRKLHNDQKKNAQKNSKYESDSNDDNLYAHIFIYKSKNRFEYLLPSQNTTNVLCNDEDLSMTYNNVNNNYQLVNLFINNIKRTMQIKNRFNYIFDKVNGIFEFRSFIISIISILYLFFCSYCKNYIHIVLLLTVAFLIYINNEKNYDFCKDVLYDFPILYLFFPHKILCKISKKSNLYHLHTFLHIFILNRFPSFFQYLYKHYKSKCVYFFAYTPAYLGKYCNDHFLNKRSTEQSRSRPSLGRLSKVKGSRRRGLEDGHDRGAVRKGVKAKDRQTKTDSLLSPTCGSNAGEGKTESCKRGNNADVILTNVVNGAIPLNEERGSIPKPSSDIFREGAGANCGEKIDFNFEASIMDGRKGHTQNDHRAGDLLFAGEAAKNGKNKEDGGGEVHDSPQQGEDSEKDKILNNLRRYFKSRSAASEGASGKAVVDRDSDEEAPLKGDRGVRRPQVNSYTNGGTNDGEYNAACDANGEDKCMYTKLLKHSKLSHMINNNKQWLMDYYGSGGYQKFSSSDKVTNLNVSSKKDESNSSKLKNSLSDMKLLLGEHAKKGETENCSDIEEKKKKSVHDGTSIVRSSLSLTEGKHYFERNSSFLSKYNYTVYDDVENYSEDLGINEIMLLDLEIKIVNNMKNNYYDFASREPIEKVQGDEKNVDELGDRKICGNREFCFEINNEKYSVDLSLYESNRYVHFFKSGNSVWSRRAVNHPRASFLSNEHYSDKSVKTKGRKITQGCTANSCERTHNNSNRKKNFYSIVEYFPAYFYNKIEILYINLILIFIYVYCLLIITVHGGLNNDFPLYFYFLNKKKKRGKRVAKHREKKSDCSEHNEELTNLEAKKKSEEKTYTSNLLFKSKRIFKNWKQKRKLNKKNIKLDLGKNLSSDALDDLKAASLFEKNVDALFGEEGKRGEEEKEEKEEKAEKAEKAEVNEGIEETKKAETITNKDTSSMREELPPEADQKDKAPLTNCRKSGELQLKDSIHSDHVNVLTANPLQKGKERIAPWPTLNSPVELPSVEQCSIAQGEANVKGDLAAEALPNSGDKFAPKCGYDWGGDLGDNFAVKTRHNKDDHLASQNVYDWEGYMSAQNGGGHRGADISRVKPHYYEENRTCQWSPRYYDDGRISCLKPHHSNDNFTSRLTPHQSDPNQDQFFIPFEESPFEETPFEETPFDELNNSALDDGFNRKKGKHPLRNKFKKAKYFSMNELKDHCKNKLRAYNFFSQENCPMYNDQGYVSSEKGEDLHMNDENQKKTMKMFLGKLKDIKEEKLSKIKNMYKSEKCNNRFKKGFYMIKSKINSESVKDNFTYSKDNLWGEVQKKKEKKYEQYSENEFDKYKNVELFDLQNLFPPSCGTNGESYAAGKQLPNSAHVGVITSENNYAVSPSYVRSNTTSNYKTGYRNTLVKNYPMDRSFISNTSTYQEGKFEREKKENSMDLKFTPSFMNCKRYDLEFATADMIEEEKKTRGRHILHNLSFNSKRKELKKKIISYVKRKTNKKEKNKSYELTPMMWVEKELLSDEMQLGDENKLINLINYEEGTHSNKGIEAAHVENERDNNNLSFIKDNDEFVNFKENKERIILPVNMGKRSKNAVNSNVSFAVPKRIIKRNRDYLKFYRSGYFSEYDMHRIIRSRDKTKFAYSNSMYKHLKKAIEKKNGRGENQCNSGKSNEFFSQKGDDQMGDNTFGGPTQHIAGKSETDHFLTIEQMDEEEKHTHKNIFSKKKKIFFHMKKKFLKFKNKNKNNFFKDKIKNLVNMQNANSYNEYNDKAICYDENGLLALPAIAEKNAPKAKKKMFLINMMEKSNQNVAPNSADENGHGSTSSDNNKTGTVKKLQESEPNENYFIAIRSKINMLGSSNRTNEAVGSEENPPEQRDLPAQVKKKKKPDATILSDPENKYVTNKSSASKHSRSRSKLVYANKGSYICSNGSYKDPHELTKYANQSSLKKKKEREKHSITIAISNYNKFLLSKKNYYTGLEKTNLYLKCYCNVALLVINCFLIFTITYIYANNVYNLFLCAKHVHLKAKKRERKKHSDFNNIVRIIYHKNVFATNDNSIHISKNKNMYMKKNIFAQIFVQNKKQSAKTSVKYDQEEVEEEKEEEEASSDSQQMKKTDMRNYHFNPSKYYEEIKDKKNILSLYKSAKSNIKMFMSKHMILNLYLEKFLNLFNHKNFNLTKIVISLLGYFSILLLPIKFHHLVIVKLLHLYYRGYTRRYYKNVVLNSILENIKNVKISLKLYKPICSLNEEECCALIEEINKTCNQNLNISQFKDINDEYDLANVIMTNLSEFSEMKRIIRQEWNLNLLNNSPNDNANVVSTRNNTLY</sequence>
<keyword evidence="5" id="KW-1185">Reference proteome</keyword>
<feature type="region of interest" description="Disordered" evidence="2">
    <location>
        <begin position="1"/>
        <end position="55"/>
    </location>
</feature>
<keyword evidence="3" id="KW-0472">Membrane</keyword>
<feature type="region of interest" description="Disordered" evidence="2">
    <location>
        <begin position="1540"/>
        <end position="1601"/>
    </location>
</feature>
<feature type="compositionally biased region" description="Basic and acidic residues" evidence="2">
    <location>
        <begin position="1019"/>
        <end position="1030"/>
    </location>
</feature>
<feature type="compositionally biased region" description="Basic and acidic residues" evidence="2">
    <location>
        <begin position="892"/>
        <end position="915"/>
    </location>
</feature>
<feature type="compositionally biased region" description="Basic residues" evidence="2">
    <location>
        <begin position="1"/>
        <end position="10"/>
    </location>
</feature>
<dbReference type="InParanoid" id="A5K3B1"/>
<dbReference type="PhylomeDB" id="A5K3B1"/>
<evidence type="ECO:0000313" key="4">
    <source>
        <dbReference type="EMBL" id="EDL46015.1"/>
    </source>
</evidence>
<evidence type="ECO:0000313" key="5">
    <source>
        <dbReference type="Proteomes" id="UP000008333"/>
    </source>
</evidence>
<feature type="region of interest" description="Disordered" evidence="2">
    <location>
        <begin position="1016"/>
        <end position="1041"/>
    </location>
</feature>
<proteinExistence type="predicted"/>
<evidence type="ECO:0000256" key="3">
    <source>
        <dbReference type="SAM" id="Phobius"/>
    </source>
</evidence>
<feature type="transmembrane region" description="Helical" evidence="3">
    <location>
        <begin position="763"/>
        <end position="779"/>
    </location>
</feature>
<feature type="transmembrane region" description="Helical" evidence="3">
    <location>
        <begin position="1406"/>
        <end position="1439"/>
    </location>
</feature>
<feature type="coiled-coil region" evidence="1">
    <location>
        <begin position="1453"/>
        <end position="1480"/>
    </location>
</feature>
<organism evidence="4 5">
    <name type="scientific">Plasmodium vivax (strain Salvador I)</name>
    <dbReference type="NCBI Taxonomy" id="126793"/>
    <lineage>
        <taxon>Eukaryota</taxon>
        <taxon>Sar</taxon>
        <taxon>Alveolata</taxon>
        <taxon>Apicomplexa</taxon>
        <taxon>Aconoidasida</taxon>
        <taxon>Haemosporida</taxon>
        <taxon>Plasmodiidae</taxon>
        <taxon>Plasmodium</taxon>
        <taxon>Plasmodium (Plasmodium)</taxon>
    </lineage>
</organism>
<dbReference type="VEuPathDB" id="PlasmoDB:PVX_117240"/>
<feature type="compositionally biased region" description="Basic and acidic residues" evidence="2">
    <location>
        <begin position="1582"/>
        <end position="1598"/>
    </location>
</feature>
<accession>A5K3B1</accession>
<keyword evidence="1" id="KW-0175">Coiled coil</keyword>
<feature type="compositionally biased region" description="Basic and acidic residues" evidence="2">
    <location>
        <begin position="28"/>
        <end position="48"/>
    </location>
</feature>
<feature type="region of interest" description="Disordered" evidence="2">
    <location>
        <begin position="2487"/>
        <end position="2542"/>
    </location>
</feature>
<gene>
    <name evidence="4" type="ORF">PVX_117240</name>
</gene>
<feature type="compositionally biased region" description="Basic and acidic residues" evidence="2">
    <location>
        <begin position="197"/>
        <end position="206"/>
    </location>
</feature>
<dbReference type="EMBL" id="AAKM01000004">
    <property type="protein sequence ID" value="EDL46015.1"/>
    <property type="molecule type" value="Genomic_DNA"/>
</dbReference>
<feature type="transmembrane region" description="Helical" evidence="3">
    <location>
        <begin position="736"/>
        <end position="757"/>
    </location>
</feature>
<feature type="compositionally biased region" description="Basic and acidic residues" evidence="2">
    <location>
        <begin position="155"/>
        <end position="184"/>
    </location>
</feature>
<feature type="compositionally biased region" description="Polar residues" evidence="2">
    <location>
        <begin position="2436"/>
        <end position="2458"/>
    </location>
</feature>
<keyword evidence="3" id="KW-1133">Transmembrane helix</keyword>
<feature type="region of interest" description="Disordered" evidence="2">
    <location>
        <begin position="1055"/>
        <end position="1101"/>
    </location>
</feature>
<keyword evidence="3" id="KW-0812">Transmembrane</keyword>
<feature type="transmembrane region" description="Helical" evidence="3">
    <location>
        <begin position="2615"/>
        <end position="2637"/>
    </location>
</feature>
<comment type="caution">
    <text evidence="4">The sequence shown here is derived from an EMBL/GenBank/DDBJ whole genome shotgun (WGS) entry which is preliminary data.</text>
</comment>
<evidence type="ECO:0000256" key="1">
    <source>
        <dbReference type="SAM" id="Coils"/>
    </source>
</evidence>
<dbReference type="GeneID" id="5475040"/>